<protein>
    <recommendedName>
        <fullName evidence="7">Thioredoxin domain-containing protein</fullName>
    </recommendedName>
</protein>
<keyword evidence="2" id="KW-0732">Signal</keyword>
<dbReference type="InterPro" id="IPR036249">
    <property type="entry name" value="Thioredoxin-like_sf"/>
</dbReference>
<reference evidence="8 9" key="1">
    <citation type="journal article" date="2016" name="Nat. Commun.">
        <title>Thousands of microbial genomes shed light on interconnected biogeochemical processes in an aquifer system.</title>
        <authorList>
            <person name="Anantharaman K."/>
            <person name="Brown C.T."/>
            <person name="Hug L.A."/>
            <person name="Sharon I."/>
            <person name="Castelle C.J."/>
            <person name="Probst A.J."/>
            <person name="Thomas B.C."/>
            <person name="Singh A."/>
            <person name="Wilkins M.J."/>
            <person name="Karaoz U."/>
            <person name="Brodie E.L."/>
            <person name="Williams K.H."/>
            <person name="Hubbard S.S."/>
            <person name="Banfield J.F."/>
        </authorList>
    </citation>
    <scope>NUCLEOTIDE SEQUENCE [LARGE SCALE GENOMIC DNA]</scope>
</reference>
<comment type="caution">
    <text evidence="8">The sequence shown here is derived from an EMBL/GenBank/DDBJ whole genome shotgun (WGS) entry which is preliminary data.</text>
</comment>
<evidence type="ECO:0000313" key="9">
    <source>
        <dbReference type="Proteomes" id="UP000177392"/>
    </source>
</evidence>
<dbReference type="PROSITE" id="PS51352">
    <property type="entry name" value="THIOREDOXIN_2"/>
    <property type="match status" value="1"/>
</dbReference>
<evidence type="ECO:0000256" key="4">
    <source>
        <dbReference type="ARBA" id="ARBA00023157"/>
    </source>
</evidence>
<dbReference type="Proteomes" id="UP000177392">
    <property type="component" value="Unassembled WGS sequence"/>
</dbReference>
<evidence type="ECO:0000256" key="3">
    <source>
        <dbReference type="ARBA" id="ARBA00023002"/>
    </source>
</evidence>
<dbReference type="PANTHER" id="PTHR13887:SF14">
    <property type="entry name" value="DISULFIDE BOND FORMATION PROTEIN D"/>
    <property type="match status" value="1"/>
</dbReference>
<evidence type="ECO:0000256" key="2">
    <source>
        <dbReference type="ARBA" id="ARBA00022729"/>
    </source>
</evidence>
<proteinExistence type="inferred from homology"/>
<keyword evidence="6" id="KW-0812">Transmembrane</keyword>
<name>A0A1G2K288_9BACT</name>
<feature type="transmembrane region" description="Helical" evidence="6">
    <location>
        <begin position="22"/>
        <end position="43"/>
    </location>
</feature>
<dbReference type="Pfam" id="PF13462">
    <property type="entry name" value="Thioredoxin_4"/>
    <property type="match status" value="1"/>
</dbReference>
<dbReference type="PANTHER" id="PTHR13887">
    <property type="entry name" value="GLUTATHIONE S-TRANSFERASE KAPPA"/>
    <property type="match status" value="1"/>
</dbReference>
<sequence length="244" mass="26514">MEDMNIMPEAPVENHEKSENTYLIPAAIIVAGLIVAGAVMYAFSPNKGAESGNTAKSGLSDTDGSFVSQNLADDDPVLGNASAPVTLVEFGDFQCPFCKKFHDEARKEILDTYVETGKVKIVYRDFPLENIHLSARPAAEAAECADDQGKFWPYHDALYTRQAELAKGTMNYAALARELGMDKTAFEKCVKDRKYENEVTKDYEDGVKAGVDGTPALFINGVKVTPAGAQPFSVFQTAIEAALR</sequence>
<accession>A0A1G2K288</accession>
<dbReference type="InterPro" id="IPR013766">
    <property type="entry name" value="Thioredoxin_domain"/>
</dbReference>
<keyword evidence="4" id="KW-1015">Disulfide bond</keyword>
<evidence type="ECO:0000259" key="7">
    <source>
        <dbReference type="PROSITE" id="PS51352"/>
    </source>
</evidence>
<evidence type="ECO:0000256" key="5">
    <source>
        <dbReference type="ARBA" id="ARBA00023284"/>
    </source>
</evidence>
<dbReference type="EMBL" id="MHQB01000035">
    <property type="protein sequence ID" value="OGZ93522.1"/>
    <property type="molecule type" value="Genomic_DNA"/>
</dbReference>
<dbReference type="Gene3D" id="3.40.30.10">
    <property type="entry name" value="Glutaredoxin"/>
    <property type="match status" value="1"/>
</dbReference>
<evidence type="ECO:0000256" key="6">
    <source>
        <dbReference type="SAM" id="Phobius"/>
    </source>
</evidence>
<gene>
    <name evidence="8" type="ORF">A2131_02355</name>
</gene>
<dbReference type="InterPro" id="IPR012336">
    <property type="entry name" value="Thioredoxin-like_fold"/>
</dbReference>
<organism evidence="8 9">
    <name type="scientific">Candidatus Sungbacteria bacterium GWC2_49_10</name>
    <dbReference type="NCBI Taxonomy" id="1802263"/>
    <lineage>
        <taxon>Bacteria</taxon>
        <taxon>Candidatus Sungiibacteriota</taxon>
    </lineage>
</organism>
<comment type="similarity">
    <text evidence="1">Belongs to the thioredoxin family. DsbA subfamily.</text>
</comment>
<feature type="domain" description="Thioredoxin" evidence="7">
    <location>
        <begin position="48"/>
        <end position="244"/>
    </location>
</feature>
<keyword evidence="6" id="KW-1133">Transmembrane helix</keyword>
<keyword evidence="3" id="KW-0560">Oxidoreductase</keyword>
<keyword evidence="5" id="KW-0676">Redox-active center</keyword>
<dbReference type="GO" id="GO:0016491">
    <property type="term" value="F:oxidoreductase activity"/>
    <property type="evidence" value="ECO:0007669"/>
    <property type="project" value="UniProtKB-KW"/>
</dbReference>
<keyword evidence="6" id="KW-0472">Membrane</keyword>
<dbReference type="AlphaFoldDB" id="A0A1G2K288"/>
<evidence type="ECO:0000313" key="8">
    <source>
        <dbReference type="EMBL" id="OGZ93522.1"/>
    </source>
</evidence>
<dbReference type="SUPFAM" id="SSF52833">
    <property type="entry name" value="Thioredoxin-like"/>
    <property type="match status" value="1"/>
</dbReference>
<evidence type="ECO:0000256" key="1">
    <source>
        <dbReference type="ARBA" id="ARBA00005791"/>
    </source>
</evidence>